<dbReference type="Pfam" id="PF13637">
    <property type="entry name" value="Ank_4"/>
    <property type="match status" value="1"/>
</dbReference>
<keyword evidence="1" id="KW-0677">Repeat</keyword>
<dbReference type="PANTHER" id="PTHR24198">
    <property type="entry name" value="ANKYRIN REPEAT AND PROTEIN KINASE DOMAIN-CONTAINING PROTEIN"/>
    <property type="match status" value="1"/>
</dbReference>
<dbReference type="SMR" id="A0A194VTR6"/>
<dbReference type="InterPro" id="IPR002110">
    <property type="entry name" value="Ankyrin_rpt"/>
</dbReference>
<protein>
    <submittedName>
        <fullName evidence="5">Ankyrin-1</fullName>
    </submittedName>
</protein>
<dbReference type="AlphaFoldDB" id="A0A194VTR6"/>
<evidence type="ECO:0000313" key="6">
    <source>
        <dbReference type="Proteomes" id="UP000078559"/>
    </source>
</evidence>
<dbReference type="PANTHER" id="PTHR24198:SF165">
    <property type="entry name" value="ANKYRIN REPEAT-CONTAINING PROTEIN-RELATED"/>
    <property type="match status" value="1"/>
</dbReference>
<dbReference type="SUPFAM" id="SSF48403">
    <property type="entry name" value="Ankyrin repeat"/>
    <property type="match status" value="1"/>
</dbReference>
<feature type="repeat" description="ANK" evidence="3">
    <location>
        <begin position="159"/>
        <end position="185"/>
    </location>
</feature>
<gene>
    <name evidence="5" type="ORF">VM1G_03071</name>
</gene>
<sequence length="317" mass="34577">MAQLTMADLEELPSNYDSPRDIGDVLVGEDAARPIIEASSSGNDTALQSLLSQPQWIRTILEKPHSIYSEYRPSQGPNDARQVMAVRRSNLERALTAAAGNGQAAVVSTLLTFTTQQGLDPSDFITIWTINKTVGGGHAAVFKALASADPNVINFPVGHGTRPLYEAVRRRKPDLVAALLELGADPLHPVEQSKKLSNYNSSLLSRAAMAEGPRMTEMLLEHGLPVAHTGAIHAAARWGHLDTMHLLMEHGADLDEVLPNWSDWTPMHFAASKGQVDAMKLLEHSGARSDLKDVNGKTPAQLLEERNNAEHEQTERR</sequence>
<evidence type="ECO:0000256" key="2">
    <source>
        <dbReference type="ARBA" id="ARBA00023043"/>
    </source>
</evidence>
<dbReference type="Proteomes" id="UP000078559">
    <property type="component" value="Chromosome 3"/>
</dbReference>
<evidence type="ECO:0000256" key="1">
    <source>
        <dbReference type="ARBA" id="ARBA00022737"/>
    </source>
</evidence>
<keyword evidence="2 3" id="KW-0040">ANK repeat</keyword>
<dbReference type="EMBL" id="CM003100">
    <property type="protein sequence ID" value="KUI67594.1"/>
    <property type="molecule type" value="Genomic_DNA"/>
</dbReference>
<dbReference type="PROSITE" id="PS50297">
    <property type="entry name" value="ANK_REP_REGION"/>
    <property type="match status" value="3"/>
</dbReference>
<name>A0A194VTR6_CYTMA</name>
<feature type="repeat" description="ANK" evidence="3">
    <location>
        <begin position="227"/>
        <end position="255"/>
    </location>
</feature>
<accession>A0A194VTR6</accession>
<proteinExistence type="predicted"/>
<feature type="repeat" description="ANK" evidence="3">
    <location>
        <begin position="262"/>
        <end position="294"/>
    </location>
</feature>
<reference evidence="5" key="1">
    <citation type="submission" date="2014-12" db="EMBL/GenBank/DDBJ databases">
        <title>Genome Sequence of Valsa Canker Pathogens Uncovers a Specific Adaption of Colonization on Woody Bark.</title>
        <authorList>
            <person name="Yin Z."/>
            <person name="Liu H."/>
            <person name="Gao X."/>
            <person name="Li Z."/>
            <person name="Song N."/>
            <person name="Ke X."/>
            <person name="Dai Q."/>
            <person name="Wu Y."/>
            <person name="Sun Y."/>
            <person name="Xu J.-R."/>
            <person name="Kang Z.K."/>
            <person name="Wang L."/>
            <person name="Huang L."/>
        </authorList>
    </citation>
    <scope>NUCLEOTIDE SEQUENCE [LARGE SCALE GENOMIC DNA]</scope>
    <source>
        <strain evidence="5">03-8</strain>
    </source>
</reference>
<evidence type="ECO:0000256" key="4">
    <source>
        <dbReference type="SAM" id="MobiDB-lite"/>
    </source>
</evidence>
<dbReference type="Gene3D" id="1.25.40.20">
    <property type="entry name" value="Ankyrin repeat-containing domain"/>
    <property type="match status" value="1"/>
</dbReference>
<dbReference type="OrthoDB" id="426293at2759"/>
<evidence type="ECO:0000256" key="3">
    <source>
        <dbReference type="PROSITE-ProRule" id="PRU00023"/>
    </source>
</evidence>
<dbReference type="InterPro" id="IPR036770">
    <property type="entry name" value="Ankyrin_rpt-contain_sf"/>
</dbReference>
<feature type="compositionally biased region" description="Basic and acidic residues" evidence="4">
    <location>
        <begin position="303"/>
        <end position="317"/>
    </location>
</feature>
<dbReference type="PROSITE" id="PS50088">
    <property type="entry name" value="ANK_REPEAT"/>
    <property type="match status" value="3"/>
</dbReference>
<dbReference type="SMART" id="SM00248">
    <property type="entry name" value="ANK"/>
    <property type="match status" value="3"/>
</dbReference>
<keyword evidence="6" id="KW-1185">Reference proteome</keyword>
<organism evidence="5 6">
    <name type="scientific">Cytospora mali</name>
    <name type="common">Apple Valsa canker fungus</name>
    <name type="synonym">Valsa mali</name>
    <dbReference type="NCBI Taxonomy" id="578113"/>
    <lineage>
        <taxon>Eukaryota</taxon>
        <taxon>Fungi</taxon>
        <taxon>Dikarya</taxon>
        <taxon>Ascomycota</taxon>
        <taxon>Pezizomycotina</taxon>
        <taxon>Sordariomycetes</taxon>
        <taxon>Sordariomycetidae</taxon>
        <taxon>Diaporthales</taxon>
        <taxon>Cytosporaceae</taxon>
        <taxon>Cytospora</taxon>
    </lineage>
</organism>
<feature type="region of interest" description="Disordered" evidence="4">
    <location>
        <begin position="290"/>
        <end position="317"/>
    </location>
</feature>
<evidence type="ECO:0000313" key="5">
    <source>
        <dbReference type="EMBL" id="KUI67594.1"/>
    </source>
</evidence>